<protein>
    <submittedName>
        <fullName evidence="1">Uncharacterized protein</fullName>
    </submittedName>
</protein>
<accession>A0A0G4HHV9</accession>
<name>A0A0G4HHV9_9ALVE</name>
<reference evidence="1" key="1">
    <citation type="submission" date="2014-11" db="EMBL/GenBank/DDBJ databases">
        <authorList>
            <person name="Otto D Thomas"/>
            <person name="Naeem Raeece"/>
        </authorList>
    </citation>
    <scope>NUCLEOTIDE SEQUENCE</scope>
</reference>
<evidence type="ECO:0000313" key="1">
    <source>
        <dbReference type="EMBL" id="CEM43549.1"/>
    </source>
</evidence>
<dbReference type="EMBL" id="CDMZ01002712">
    <property type="protein sequence ID" value="CEM43549.1"/>
    <property type="molecule type" value="Genomic_DNA"/>
</dbReference>
<gene>
    <name evidence="1" type="ORF">Cvel_27642</name>
</gene>
<sequence length="181" mass="20969">MKTEKSMFMLQGVRTLKLLSPPPSRRQSFPTLFRQRPSGSWIVLWENLCLPFLHLSLSLLHLQQALNFRQATWSCEVSSRGWGVERKRKSSQGRVANLFRQRSQQRKREKEKSFCQTFQMTIRCLASTCLGSLGGPQPLLAFLHVKESSKAAEKRRECRKHTMIRKCREYRKGRGAGSTGR</sequence>
<dbReference type="AlphaFoldDB" id="A0A0G4HHV9"/>
<dbReference type="VEuPathDB" id="CryptoDB:Cvel_27642"/>
<proteinExistence type="predicted"/>
<organism evidence="1">
    <name type="scientific">Chromera velia CCMP2878</name>
    <dbReference type="NCBI Taxonomy" id="1169474"/>
    <lineage>
        <taxon>Eukaryota</taxon>
        <taxon>Sar</taxon>
        <taxon>Alveolata</taxon>
        <taxon>Colpodellida</taxon>
        <taxon>Chromeraceae</taxon>
        <taxon>Chromera</taxon>
    </lineage>
</organism>